<evidence type="ECO:0000256" key="1">
    <source>
        <dbReference type="ARBA" id="ARBA00004613"/>
    </source>
</evidence>
<dbReference type="Proteomes" id="UP001054889">
    <property type="component" value="Unassembled WGS sequence"/>
</dbReference>
<protein>
    <recommendedName>
        <fullName evidence="7">Purple acid phosphatase</fullName>
        <ecNumber evidence="7">3.1.3.2</ecNumber>
    </recommendedName>
</protein>
<comment type="subunit">
    <text evidence="3">Homodimer.</text>
</comment>
<evidence type="ECO:0000259" key="8">
    <source>
        <dbReference type="Pfam" id="PF00149"/>
    </source>
</evidence>
<dbReference type="PANTHER" id="PTHR45778">
    <property type="entry name" value="PURPLE ACID PHOSPHATASE-RELATED"/>
    <property type="match status" value="1"/>
</dbReference>
<accession>A0AAV5E4W8</accession>
<dbReference type="Gene3D" id="2.60.40.380">
    <property type="entry name" value="Purple acid phosphatase-like, N-terminal"/>
    <property type="match status" value="1"/>
</dbReference>
<evidence type="ECO:0000313" key="11">
    <source>
        <dbReference type="EMBL" id="GJN17442.1"/>
    </source>
</evidence>
<evidence type="ECO:0000256" key="4">
    <source>
        <dbReference type="ARBA" id="ARBA00022525"/>
    </source>
</evidence>
<comment type="catalytic activity">
    <reaction evidence="7">
        <text>a phosphate monoester + H2O = an alcohol + phosphate</text>
        <dbReference type="Rhea" id="RHEA:15017"/>
        <dbReference type="ChEBI" id="CHEBI:15377"/>
        <dbReference type="ChEBI" id="CHEBI:30879"/>
        <dbReference type="ChEBI" id="CHEBI:43474"/>
        <dbReference type="ChEBI" id="CHEBI:67140"/>
        <dbReference type="EC" id="3.1.3.2"/>
    </reaction>
</comment>
<dbReference type="EC" id="3.1.3.2" evidence="7"/>
<comment type="subcellular location">
    <subcellularLocation>
        <location evidence="1">Secreted</location>
    </subcellularLocation>
</comment>
<keyword evidence="6" id="KW-0325">Glycoprotein</keyword>
<keyword evidence="4" id="KW-0964">Secreted</keyword>
<feature type="domain" description="Purple acid phosphatase N-terminal" evidence="9">
    <location>
        <begin position="217"/>
        <end position="317"/>
    </location>
</feature>
<comment type="similarity">
    <text evidence="2 7">Belongs to the metallophosphoesterase superfamily. Purple acid phosphatase family.</text>
</comment>
<reference evidence="11" key="1">
    <citation type="journal article" date="2018" name="DNA Res.">
        <title>Multiple hybrid de novo genome assembly of finger millet, an orphan allotetraploid crop.</title>
        <authorList>
            <person name="Hatakeyama M."/>
            <person name="Aluri S."/>
            <person name="Balachadran M.T."/>
            <person name="Sivarajan S.R."/>
            <person name="Patrignani A."/>
            <person name="Gruter S."/>
            <person name="Poveda L."/>
            <person name="Shimizu-Inatsugi R."/>
            <person name="Baeten J."/>
            <person name="Francoijs K.J."/>
            <person name="Nataraja K.N."/>
            <person name="Reddy Y.A.N."/>
            <person name="Phadnis S."/>
            <person name="Ravikumar R.L."/>
            <person name="Schlapbach R."/>
            <person name="Sreeman S.M."/>
            <person name="Shimizu K.K."/>
        </authorList>
    </citation>
    <scope>NUCLEOTIDE SEQUENCE</scope>
</reference>
<keyword evidence="5 7" id="KW-0732">Signal</keyword>
<evidence type="ECO:0000256" key="3">
    <source>
        <dbReference type="ARBA" id="ARBA00011738"/>
    </source>
</evidence>
<dbReference type="PANTHER" id="PTHR45778:SF3">
    <property type="entry name" value="PURPLE ACID PHOSPHATASE"/>
    <property type="match status" value="1"/>
</dbReference>
<dbReference type="InterPro" id="IPR004843">
    <property type="entry name" value="Calcineurin-like_PHP"/>
</dbReference>
<dbReference type="InterPro" id="IPR041792">
    <property type="entry name" value="MPP_PAP"/>
</dbReference>
<keyword evidence="7" id="KW-0378">Hydrolase</keyword>
<dbReference type="SUPFAM" id="SSF56300">
    <property type="entry name" value="Metallo-dependent phosphatases"/>
    <property type="match status" value="1"/>
</dbReference>
<dbReference type="Pfam" id="PF17808">
    <property type="entry name" value="fn3_PAP"/>
    <property type="match status" value="1"/>
</dbReference>
<organism evidence="11 12">
    <name type="scientific">Eleusine coracana subsp. coracana</name>
    <dbReference type="NCBI Taxonomy" id="191504"/>
    <lineage>
        <taxon>Eukaryota</taxon>
        <taxon>Viridiplantae</taxon>
        <taxon>Streptophyta</taxon>
        <taxon>Embryophyta</taxon>
        <taxon>Tracheophyta</taxon>
        <taxon>Spermatophyta</taxon>
        <taxon>Magnoliopsida</taxon>
        <taxon>Liliopsida</taxon>
        <taxon>Poales</taxon>
        <taxon>Poaceae</taxon>
        <taxon>PACMAD clade</taxon>
        <taxon>Chloridoideae</taxon>
        <taxon>Cynodonteae</taxon>
        <taxon>Eleusininae</taxon>
        <taxon>Eleusine</taxon>
    </lineage>
</organism>
<feature type="domain" description="Calcineurin-like phosphoesterase" evidence="8">
    <location>
        <begin position="327"/>
        <end position="541"/>
    </location>
</feature>
<dbReference type="Gene3D" id="3.60.21.10">
    <property type="match status" value="1"/>
</dbReference>
<evidence type="ECO:0000313" key="12">
    <source>
        <dbReference type="Proteomes" id="UP001054889"/>
    </source>
</evidence>
<comment type="caution">
    <text evidence="11">The sequence shown here is derived from an EMBL/GenBank/DDBJ whole genome shotgun (WGS) entry which is preliminary data.</text>
</comment>
<dbReference type="AlphaFoldDB" id="A0AAV5E4W8"/>
<evidence type="ECO:0000256" key="2">
    <source>
        <dbReference type="ARBA" id="ARBA00008723"/>
    </source>
</evidence>
<keyword evidence="12" id="KW-1185">Reference proteome</keyword>
<proteinExistence type="inferred from homology"/>
<sequence>MMGFPGSGIPLLLVLAFLGPCFFGVARTSSTPAPESEMLLHESYAGKSEFRTVNRKELGSCLNPSPYLAVNVSTGGAPIPDEAFLKVTVSGVLKPDKSDWVAMITPSNSSVSGCPLSGVNYVETGDLANLPLLCHYPVKAQYLTSDPGYMGCKNTGCGKRDASGACQARTCAATLTFHVVNFRTDVEFVLFSGGFGTPCVLKRSGAIRFANPAKPLYGHLSSTDSKATSMRLTWVSGDGKPQQVQYDGGKSAASHVTTFTQDMCSIAVLPSPAMDFGWHDPGYIHSAVMTGLQPSQSYTYRYGSDSVGWSDKTTFRTPPAGGSDELSFVIFGDMGKAPLDPSVEHYIQPGSISVAKAVAKEIQTGKVDSIFHIGDISYATGFLVEWDFFLHLITPLASQVSYMTAIGNHERDYAESGSVYVTPDSGGECGVPYESYFPMPSVAKDKPWYSIEQGSVHFIVISTEHEWSEKSEQVFEQQIFILFHTGDVITFLKTLFVGHRPMYSSHGGLLPNVDSNFVASVEPLLLNYQVDLVFFGHVHNYERTCAVYQSKCNGIPKKDASGIDTYDNSNYTAPVHAIVGAGGFSLDNFPNKELRDDLNPVILNDIRCTSVNNIFLDVQIKGGTWSLSRVSEFGYARVHATKTDMLVQVSSSTFLHGQKSTSKTESD</sequence>
<dbReference type="GO" id="GO:0003993">
    <property type="term" value="F:acid phosphatase activity"/>
    <property type="evidence" value="ECO:0007669"/>
    <property type="project" value="UniProtKB-EC"/>
</dbReference>
<dbReference type="InterPro" id="IPR029052">
    <property type="entry name" value="Metallo-depent_PP-like"/>
</dbReference>
<dbReference type="InterPro" id="IPR040974">
    <property type="entry name" value="Fn3_PAP"/>
</dbReference>
<evidence type="ECO:0000256" key="5">
    <source>
        <dbReference type="ARBA" id="ARBA00022729"/>
    </source>
</evidence>
<dbReference type="Pfam" id="PF00149">
    <property type="entry name" value="Metallophos"/>
    <property type="match status" value="1"/>
</dbReference>
<dbReference type="GO" id="GO:0005576">
    <property type="term" value="C:extracellular region"/>
    <property type="evidence" value="ECO:0007669"/>
    <property type="project" value="UniProtKB-SubCell"/>
</dbReference>
<evidence type="ECO:0000256" key="7">
    <source>
        <dbReference type="RuleBase" id="RU361203"/>
    </source>
</evidence>
<name>A0AAV5E4W8_ELECO</name>
<evidence type="ECO:0000259" key="9">
    <source>
        <dbReference type="Pfam" id="PF16656"/>
    </source>
</evidence>
<gene>
    <name evidence="11" type="primary">gb04506</name>
    <name evidence="11" type="ORF">PR202_gb04506</name>
</gene>
<dbReference type="GO" id="GO:0046872">
    <property type="term" value="F:metal ion binding"/>
    <property type="evidence" value="ECO:0007669"/>
    <property type="project" value="InterPro"/>
</dbReference>
<dbReference type="CDD" id="cd00839">
    <property type="entry name" value="MPP_PAPs"/>
    <property type="match status" value="1"/>
</dbReference>
<reference evidence="11" key="2">
    <citation type="submission" date="2021-12" db="EMBL/GenBank/DDBJ databases">
        <title>Resequencing data analysis of finger millet.</title>
        <authorList>
            <person name="Hatakeyama M."/>
            <person name="Aluri S."/>
            <person name="Balachadran M.T."/>
            <person name="Sivarajan S.R."/>
            <person name="Poveda L."/>
            <person name="Shimizu-Inatsugi R."/>
            <person name="Schlapbach R."/>
            <person name="Sreeman S.M."/>
            <person name="Shimizu K.K."/>
        </authorList>
    </citation>
    <scope>NUCLEOTIDE SEQUENCE</scope>
</reference>
<dbReference type="Pfam" id="PF16656">
    <property type="entry name" value="Pur_ac_phosph_N"/>
    <property type="match status" value="1"/>
</dbReference>
<feature type="chain" id="PRO_5043104578" description="Purple acid phosphatase" evidence="7">
    <location>
        <begin position="29"/>
        <end position="667"/>
    </location>
</feature>
<feature type="domain" description="Purple acid phosphatase Fn3-like" evidence="10">
    <location>
        <begin position="81"/>
        <end position="211"/>
    </location>
</feature>
<dbReference type="EMBL" id="BQKI01000073">
    <property type="protein sequence ID" value="GJN17442.1"/>
    <property type="molecule type" value="Genomic_DNA"/>
</dbReference>
<dbReference type="SUPFAM" id="SSF49363">
    <property type="entry name" value="Purple acid phosphatase, N-terminal domain"/>
    <property type="match status" value="1"/>
</dbReference>
<dbReference type="InterPro" id="IPR008963">
    <property type="entry name" value="Purple_acid_Pase-like_N"/>
</dbReference>
<evidence type="ECO:0000256" key="6">
    <source>
        <dbReference type="ARBA" id="ARBA00023180"/>
    </source>
</evidence>
<feature type="signal peptide" evidence="7">
    <location>
        <begin position="1"/>
        <end position="28"/>
    </location>
</feature>
<evidence type="ECO:0000259" key="10">
    <source>
        <dbReference type="Pfam" id="PF17808"/>
    </source>
</evidence>
<dbReference type="InterPro" id="IPR015914">
    <property type="entry name" value="PAPs_N"/>
</dbReference>